<proteinExistence type="predicted"/>
<feature type="compositionally biased region" description="Basic residues" evidence="1">
    <location>
        <begin position="559"/>
        <end position="572"/>
    </location>
</feature>
<dbReference type="GO" id="GO:0030527">
    <property type="term" value="F:structural constituent of chromatin"/>
    <property type="evidence" value="ECO:0007669"/>
    <property type="project" value="InterPro"/>
</dbReference>
<dbReference type="InterPro" id="IPR005819">
    <property type="entry name" value="H1/H5"/>
</dbReference>
<dbReference type="EMBL" id="CP017831">
    <property type="protein sequence ID" value="AOZ96194.1"/>
    <property type="molecule type" value="Genomic_DNA"/>
</dbReference>
<keyword evidence="4" id="KW-1185">Reference proteome</keyword>
<dbReference type="RefSeq" id="WP_071175904.1">
    <property type="nucleotide sequence ID" value="NZ_CP017831.1"/>
</dbReference>
<dbReference type="GO" id="GO:0000786">
    <property type="term" value="C:nucleosome"/>
    <property type="evidence" value="ECO:0007669"/>
    <property type="project" value="InterPro"/>
</dbReference>
<evidence type="ECO:0000313" key="3">
    <source>
        <dbReference type="EMBL" id="AOZ96194.1"/>
    </source>
</evidence>
<gene>
    <name evidence="3" type="ORF">bhn_I1160</name>
</gene>
<feature type="compositionally biased region" description="Acidic residues" evidence="1">
    <location>
        <begin position="182"/>
        <end position="192"/>
    </location>
</feature>
<feature type="region of interest" description="Disordered" evidence="1">
    <location>
        <begin position="92"/>
        <end position="115"/>
    </location>
</feature>
<feature type="compositionally biased region" description="Acidic residues" evidence="1">
    <location>
        <begin position="201"/>
        <end position="220"/>
    </location>
</feature>
<feature type="region of interest" description="Disordered" evidence="1">
    <location>
        <begin position="1"/>
        <end position="62"/>
    </location>
</feature>
<protein>
    <submittedName>
        <fullName evidence="3">Uncharacterized protein</fullName>
    </submittedName>
</protein>
<sequence length="773" mass="84410">MNSNNEEYLDSLLSSAQSNNDNPQSALSRMSGKGRSSSSTLPENGGAGDLGALVNNSNGTNQDLAEIGNILNKLDNDEFLDDSMADLLDDIEKETDPDIPKFTVGNVPSSDDVRDPEEIALDEAIADAERMDAEIQSGKFDQAESANAPEPAEEAPAPAPVVEPDIPIIDESQENDSFLEMAPEEAIPEDDSSQLGKETDSDADQTPEEILTDLLDEEDASSLVVPEENTEDSLSNLLDNIQDEEVQEEHVEEPVLMEDSDEEKEKVVPEEIDLGSIDDLSLDDLEADLDGSISEESGSEGPSGDVISEEVAPDTAGDSEFDDLLSDMESLIGGDEATEEAAGEPSEPDSIALEETSEEAEPAQEPAPAEASGEDELDLGDLEASLDDLLGGEAADSSSTDGEVADIEDSTESSGGEGGESESDISIPDLDALMNSLANDEVEDIENTAHLDEEVGRPEDSEIPKEDILEALTEEEDLEGAMEPSLDDLAALEERPMDDEPDDEEGSRPKKGKKEGFFARLLKALTQEDEDLGTEGLAGLTDENQQVLNELGGEEGKPAKKKKEKKEKKPKKEKPPKEKKPKKEKPPKPKKEKKPKKEPEPSVPEKAISPKKISICFIFAASLGILFSIPAFVLPERIAYTRAENAYTRREYTTAYKMFYGKELTSEQNVMYEQSRVLAWSERYLSGYQNYMAMNMEEEALDMLLMAMRNKEDLIEEAQNYGVEIQVQSVYDSIESVLSDSYGLSAAEIEEINSIKKERDYTIRLMEIVGTLK</sequence>
<dbReference type="OrthoDB" id="1997100at2"/>
<keyword evidence="2" id="KW-0812">Transmembrane</keyword>
<reference evidence="4" key="1">
    <citation type="submission" date="2016-10" db="EMBL/GenBank/DDBJ databases">
        <title>The complete genome sequence of the rumen bacterium Butyrivibrio hungatei MB2003.</title>
        <authorList>
            <person name="Palevich N."/>
            <person name="Kelly W.J."/>
            <person name="Leahy S.C."/>
            <person name="Altermann E."/>
            <person name="Rakonjac J."/>
            <person name="Attwood G.T."/>
        </authorList>
    </citation>
    <scope>NUCLEOTIDE SEQUENCE [LARGE SCALE GENOMIC DNA]</scope>
    <source>
        <strain evidence="4">MB2003</strain>
    </source>
</reference>
<dbReference type="AlphaFoldDB" id="A0A1D9P1F6"/>
<feature type="compositionally biased region" description="Acidic residues" evidence="1">
    <location>
        <begin position="496"/>
        <end position="505"/>
    </location>
</feature>
<feature type="compositionally biased region" description="Low complexity" evidence="1">
    <location>
        <begin position="290"/>
        <end position="304"/>
    </location>
</feature>
<feature type="compositionally biased region" description="Acidic residues" evidence="1">
    <location>
        <begin position="280"/>
        <end position="289"/>
    </location>
</feature>
<dbReference type="Proteomes" id="UP000179284">
    <property type="component" value="Chromosome I"/>
</dbReference>
<evidence type="ECO:0000256" key="2">
    <source>
        <dbReference type="SAM" id="Phobius"/>
    </source>
</evidence>
<dbReference type="GO" id="GO:0006334">
    <property type="term" value="P:nucleosome assembly"/>
    <property type="evidence" value="ECO:0007669"/>
    <property type="project" value="InterPro"/>
</dbReference>
<evidence type="ECO:0000313" key="4">
    <source>
        <dbReference type="Proteomes" id="UP000179284"/>
    </source>
</evidence>
<feature type="compositionally biased region" description="Basic and acidic residues" evidence="1">
    <location>
        <begin position="584"/>
        <end position="600"/>
    </location>
</feature>
<feature type="compositionally biased region" description="Acidic residues" evidence="1">
    <location>
        <begin position="372"/>
        <end position="386"/>
    </location>
</feature>
<accession>A0A1D9P1F6</accession>
<feature type="transmembrane region" description="Helical" evidence="2">
    <location>
        <begin position="612"/>
        <end position="634"/>
    </location>
</feature>
<feature type="region of interest" description="Disordered" evidence="1">
    <location>
        <begin position="549"/>
        <end position="605"/>
    </location>
</feature>
<feature type="compositionally biased region" description="Polar residues" evidence="1">
    <location>
        <begin position="1"/>
        <end position="27"/>
    </location>
</feature>
<organism evidence="3 4">
    <name type="scientific">Butyrivibrio hungatei</name>
    <dbReference type="NCBI Taxonomy" id="185008"/>
    <lineage>
        <taxon>Bacteria</taxon>
        <taxon>Bacillati</taxon>
        <taxon>Bacillota</taxon>
        <taxon>Clostridia</taxon>
        <taxon>Lachnospirales</taxon>
        <taxon>Lachnospiraceae</taxon>
        <taxon>Butyrivibrio</taxon>
    </lineage>
</organism>
<keyword evidence="2" id="KW-0472">Membrane</keyword>
<feature type="compositionally biased region" description="Low complexity" evidence="1">
    <location>
        <begin position="148"/>
        <end position="170"/>
    </location>
</feature>
<dbReference type="KEGG" id="bhu:bhn_I1160"/>
<dbReference type="GO" id="GO:0003677">
    <property type="term" value="F:DNA binding"/>
    <property type="evidence" value="ECO:0007669"/>
    <property type="project" value="InterPro"/>
</dbReference>
<evidence type="ECO:0000256" key="1">
    <source>
        <dbReference type="SAM" id="MobiDB-lite"/>
    </source>
</evidence>
<name>A0A1D9P1F6_9FIRM</name>
<feature type="compositionally biased region" description="Basic and acidic residues" evidence="1">
    <location>
        <begin position="447"/>
        <end position="468"/>
    </location>
</feature>
<keyword evidence="2" id="KW-1133">Transmembrane helix</keyword>
<feature type="region of interest" description="Disordered" evidence="1">
    <location>
        <begin position="137"/>
        <end position="515"/>
    </location>
</feature>
<dbReference type="PRINTS" id="PR00624">
    <property type="entry name" value="HISTONEH5"/>
</dbReference>
<feature type="compositionally biased region" description="Acidic residues" evidence="1">
    <location>
        <begin position="307"/>
        <end position="326"/>
    </location>
</feature>
<feature type="compositionally biased region" description="Low complexity" evidence="1">
    <location>
        <begin position="28"/>
        <end position="39"/>
    </location>
</feature>